<dbReference type="Pfam" id="PF14784">
    <property type="entry name" value="ECSIT_C"/>
    <property type="match status" value="1"/>
</dbReference>
<dbReference type="SMART" id="SM01284">
    <property type="entry name" value="ECSIT_Cterm"/>
    <property type="match status" value="1"/>
</dbReference>
<dbReference type="GO" id="GO:0005739">
    <property type="term" value="C:mitochondrion"/>
    <property type="evidence" value="ECO:0007669"/>
    <property type="project" value="TreeGrafter"/>
</dbReference>
<dbReference type="GO" id="GO:0007178">
    <property type="term" value="P:cell surface receptor protein serine/threonine kinase signaling pathway"/>
    <property type="evidence" value="ECO:0007669"/>
    <property type="project" value="TreeGrafter"/>
</dbReference>
<feature type="domain" description="ECSIT C-terminal" evidence="1">
    <location>
        <begin position="31"/>
        <end position="152"/>
    </location>
</feature>
<dbReference type="GO" id="GO:0045087">
    <property type="term" value="P:innate immune response"/>
    <property type="evidence" value="ECO:0007669"/>
    <property type="project" value="TreeGrafter"/>
</dbReference>
<keyword evidence="3" id="KW-1185">Reference proteome</keyword>
<dbReference type="EMBL" id="KN613121">
    <property type="protein sequence ID" value="KHJ75058.1"/>
    <property type="molecule type" value="Genomic_DNA"/>
</dbReference>
<gene>
    <name evidence="2" type="ORF">OESDEN_25326</name>
</gene>
<sequence length="164" mass="19248">MMSRDPGTELSLSRLPTDLQHDQRWFVVAQSLTQKNLIRELQDDVEVFVDGPFRVYVMEHQVEYIVMTCAPTNPSGSDFKHEEFEEDFSNWFTEWKQQRSQRKRSVHEQKDETILAMGALYKNDNETASLWLERLHEENPSLKRLKTRLRLDKNTASGSTTVLS</sequence>
<dbReference type="PANTHER" id="PTHR13113">
    <property type="entry name" value="ECSIT EVOLUTIONARILY CONSERVED SIGNALING INTERMEDIATE IN TOLL PATHWAYS"/>
    <property type="match status" value="1"/>
</dbReference>
<accession>A0A0B1RPR3</accession>
<dbReference type="PANTHER" id="PTHR13113:SF1">
    <property type="entry name" value="EVOLUTIONARILY CONSERVED SIGNALING INTERMEDIATE IN TOLL PATHWAY, MITOCHONDRIAL"/>
    <property type="match status" value="1"/>
</dbReference>
<evidence type="ECO:0000313" key="3">
    <source>
        <dbReference type="Proteomes" id="UP000053660"/>
    </source>
</evidence>
<dbReference type="InterPro" id="IPR010418">
    <property type="entry name" value="ECSIT"/>
</dbReference>
<proteinExistence type="predicted"/>
<organism evidence="2 3">
    <name type="scientific">Oesophagostomum dentatum</name>
    <name type="common">Nodular worm</name>
    <dbReference type="NCBI Taxonomy" id="61180"/>
    <lineage>
        <taxon>Eukaryota</taxon>
        <taxon>Metazoa</taxon>
        <taxon>Ecdysozoa</taxon>
        <taxon>Nematoda</taxon>
        <taxon>Chromadorea</taxon>
        <taxon>Rhabditida</taxon>
        <taxon>Rhabditina</taxon>
        <taxon>Rhabditomorpha</taxon>
        <taxon>Strongyloidea</taxon>
        <taxon>Strongylidae</taxon>
        <taxon>Oesophagostomum</taxon>
    </lineage>
</organism>
<evidence type="ECO:0000259" key="1">
    <source>
        <dbReference type="SMART" id="SM01284"/>
    </source>
</evidence>
<protein>
    <recommendedName>
        <fullName evidence="1">ECSIT C-terminal domain-containing protein</fullName>
    </recommendedName>
</protein>
<dbReference type="InterPro" id="IPR029342">
    <property type="entry name" value="ECIST_C"/>
</dbReference>
<dbReference type="OrthoDB" id="10064298at2759"/>
<dbReference type="AlphaFoldDB" id="A0A0B1RPR3"/>
<reference evidence="2 3" key="1">
    <citation type="submission" date="2014-03" db="EMBL/GenBank/DDBJ databases">
        <title>Draft genome of the hookworm Oesophagostomum dentatum.</title>
        <authorList>
            <person name="Mitreva M."/>
        </authorList>
    </citation>
    <scope>NUCLEOTIDE SEQUENCE [LARGE SCALE GENOMIC DNA]</scope>
    <source>
        <strain evidence="2 3">OD-Hann</strain>
    </source>
</reference>
<dbReference type="Proteomes" id="UP000053660">
    <property type="component" value="Unassembled WGS sequence"/>
</dbReference>
<name>A0A0B1RPR3_OESDE</name>
<evidence type="ECO:0000313" key="2">
    <source>
        <dbReference type="EMBL" id="KHJ75058.1"/>
    </source>
</evidence>